<sequence length="90" mass="10228">MQENRAVSVILVKAIASVRQRSPTPIQLPSAMPRRMTMRVMWRRDQRSRAGGTSQAIWMATKMELFIRSSTGLAKGKNEAESRLMQRKAP</sequence>
<accession>A0A8J3I2M0</accession>
<name>A0A8J3I2M0_9CHLR</name>
<organism evidence="1 2">
    <name type="scientific">Ktedonospora formicarum</name>
    <dbReference type="NCBI Taxonomy" id="2778364"/>
    <lineage>
        <taxon>Bacteria</taxon>
        <taxon>Bacillati</taxon>
        <taxon>Chloroflexota</taxon>
        <taxon>Ktedonobacteria</taxon>
        <taxon>Ktedonobacterales</taxon>
        <taxon>Ktedonobacteraceae</taxon>
        <taxon>Ktedonospora</taxon>
    </lineage>
</organism>
<reference evidence="1" key="1">
    <citation type="submission" date="2020-10" db="EMBL/GenBank/DDBJ databases">
        <title>Taxonomic study of unclassified bacteria belonging to the class Ktedonobacteria.</title>
        <authorList>
            <person name="Yabe S."/>
            <person name="Wang C.M."/>
            <person name="Zheng Y."/>
            <person name="Sakai Y."/>
            <person name="Cavaletti L."/>
            <person name="Monciardini P."/>
            <person name="Donadio S."/>
        </authorList>
    </citation>
    <scope>NUCLEOTIDE SEQUENCE</scope>
    <source>
        <strain evidence="1">SOSP1-1</strain>
    </source>
</reference>
<keyword evidence="2" id="KW-1185">Reference proteome</keyword>
<comment type="caution">
    <text evidence="1">The sequence shown here is derived from an EMBL/GenBank/DDBJ whole genome shotgun (WGS) entry which is preliminary data.</text>
</comment>
<dbReference type="EMBL" id="BNJF01000003">
    <property type="protein sequence ID" value="GHO47631.1"/>
    <property type="molecule type" value="Genomic_DNA"/>
</dbReference>
<dbReference type="Proteomes" id="UP000612362">
    <property type="component" value="Unassembled WGS sequence"/>
</dbReference>
<gene>
    <name evidence="1" type="ORF">KSX_57940</name>
</gene>
<protein>
    <submittedName>
        <fullName evidence="1">Uncharacterized protein</fullName>
    </submittedName>
</protein>
<dbReference type="AlphaFoldDB" id="A0A8J3I2M0"/>
<evidence type="ECO:0000313" key="1">
    <source>
        <dbReference type="EMBL" id="GHO47631.1"/>
    </source>
</evidence>
<proteinExistence type="predicted"/>
<evidence type="ECO:0000313" key="2">
    <source>
        <dbReference type="Proteomes" id="UP000612362"/>
    </source>
</evidence>